<dbReference type="GO" id="GO:0008893">
    <property type="term" value="F:guanosine-3',5'-bis(diphosphate) 3'-diphosphatase activity"/>
    <property type="evidence" value="ECO:0007669"/>
    <property type="project" value="TreeGrafter"/>
</dbReference>
<dbReference type="AlphaFoldDB" id="A0AA86AQV4"/>
<dbReference type="RefSeq" id="WP_169730530.1">
    <property type="nucleotide sequence ID" value="NZ_CP007201.1"/>
</dbReference>
<dbReference type="KEGG" id="smul:SMUL_2916"/>
<name>A0AA86AQV4_SULMK</name>
<dbReference type="PANTHER" id="PTHR46246:SF1">
    <property type="entry name" value="GUANOSINE-3',5'-BIS(DIPHOSPHATE) 3'-PYROPHOSPHOHYDROLASE MESH1"/>
    <property type="match status" value="1"/>
</dbReference>
<organism evidence="1 2">
    <name type="scientific">Sulfurospirillum multivorans (strain DM 12446 / JCM 15788 / NBRC 109480)</name>
    <dbReference type="NCBI Taxonomy" id="1150621"/>
    <lineage>
        <taxon>Bacteria</taxon>
        <taxon>Pseudomonadati</taxon>
        <taxon>Campylobacterota</taxon>
        <taxon>Epsilonproteobacteria</taxon>
        <taxon>Campylobacterales</taxon>
        <taxon>Sulfurospirillaceae</taxon>
        <taxon>Sulfurospirillum</taxon>
    </lineage>
</organism>
<evidence type="ECO:0000313" key="2">
    <source>
        <dbReference type="Proteomes" id="UP000019322"/>
    </source>
</evidence>
<gene>
    <name evidence="1" type="ORF">SMUL_2916</name>
</gene>
<dbReference type="PANTHER" id="PTHR46246">
    <property type="entry name" value="GUANOSINE-3',5'-BIS(DIPHOSPHATE) 3'-PYROPHOSPHOHYDROLASE MESH1"/>
    <property type="match status" value="1"/>
</dbReference>
<proteinExistence type="predicted"/>
<dbReference type="EMBL" id="CP007201">
    <property type="protein sequence ID" value="AHJ14152.1"/>
    <property type="molecule type" value="Genomic_DNA"/>
</dbReference>
<accession>A0AA86AQV4</accession>
<dbReference type="Proteomes" id="UP000019322">
    <property type="component" value="Chromosome"/>
</dbReference>
<evidence type="ECO:0000313" key="1">
    <source>
        <dbReference type="EMBL" id="AHJ14152.1"/>
    </source>
</evidence>
<dbReference type="Pfam" id="PF13328">
    <property type="entry name" value="HD_4"/>
    <property type="match status" value="1"/>
</dbReference>
<dbReference type="SUPFAM" id="SSF109604">
    <property type="entry name" value="HD-domain/PDEase-like"/>
    <property type="match status" value="1"/>
</dbReference>
<sequence length="324" mass="36836">MREKWAYLNDIEGCDVVALYTLHTLLEIAYLKEGKQRSLTINFHVAGGAMGYLECFQLDSIPLPPAKVTHTLSSSISKVLHVNLYAQLNEHEHYEELELVCEEGIYLLYFSENEEEAHYAKIEKNKTPRLPKVPKQEVMLPKELFSVEFFKENLAFVLLAHGEQKTPHGLPYSMHLLSVTAEVINALSCEPLSYDEVNVAIACALLHDVNEDTTTKITKESPIAGNKEVIAKGVLALTKEKNLLSKEAQMRDSLERLKKRQNCVAMVKLADRITNLGEPPKQWDEAKKRAYLEEAKVILSELGYAHRYLATKLSEKIEAYQLYM</sequence>
<dbReference type="InterPro" id="IPR052194">
    <property type="entry name" value="MESH1"/>
</dbReference>
<protein>
    <submittedName>
        <fullName evidence="1">Guanosine polyphosphate pyrophosphohydrolase/synthetase</fullName>
    </submittedName>
</protein>
<reference evidence="1 2" key="1">
    <citation type="journal article" date="2014" name="Environ. Microbiol.">
        <title>Insights into organohalide respiration and the versatile catabolism of Sulfurospirillum multivorans gained from comparative genomics and physiological studies.</title>
        <authorList>
            <person name="Goris T."/>
            <person name="Schubert T."/>
            <person name="Gadkari J."/>
            <person name="Wubet T."/>
            <person name="Tarkka M."/>
            <person name="Buscot F."/>
            <person name="Adrian L."/>
            <person name="Diekert G."/>
        </authorList>
    </citation>
    <scope>NUCLEOTIDE SEQUENCE [LARGE SCALE GENOMIC DNA]</scope>
    <source>
        <strain evidence="2">DM 12446 / JCM 15788 / NBRC 109480</strain>
    </source>
</reference>
<dbReference type="Gene3D" id="1.10.3210.10">
    <property type="entry name" value="Hypothetical protein af1432"/>
    <property type="match status" value="1"/>
</dbReference>